<feature type="chain" id="PRO_5046900221" evidence="1">
    <location>
        <begin position="26"/>
        <end position="163"/>
    </location>
</feature>
<accession>A0ABT1DSI0</accession>
<reference evidence="2 3" key="1">
    <citation type="submission" date="2022-06" db="EMBL/GenBank/DDBJ databases">
        <title>New Species of the Genus Actinoplanes, ActinopZanes ferrugineus.</title>
        <authorList>
            <person name="Ding P."/>
        </authorList>
    </citation>
    <scope>NUCLEOTIDE SEQUENCE [LARGE SCALE GENOMIC DNA]</scope>
    <source>
        <strain evidence="2 3">TRM88003</strain>
    </source>
</reference>
<protein>
    <submittedName>
        <fullName evidence="2">Uncharacterized protein</fullName>
    </submittedName>
</protein>
<evidence type="ECO:0000256" key="1">
    <source>
        <dbReference type="SAM" id="SignalP"/>
    </source>
</evidence>
<comment type="caution">
    <text evidence="2">The sequence shown here is derived from an EMBL/GenBank/DDBJ whole genome shotgun (WGS) entry which is preliminary data.</text>
</comment>
<keyword evidence="1" id="KW-0732">Signal</keyword>
<sequence>MMKRIAALIGLALVLLVGNAVPAQAADSHLILHKCQVIATVGSYQAVHCANLWQFDSDVSWGENEIFCQTTSGTPVRCLGVKEIPGVCHTVNGCKYGVQGTCGTALGHSACPVPRVVNDSPFAGGGCGNVRGRSIDTVVVLPNGTRVGGVGTSIETAWSRQAC</sequence>
<organism evidence="2 3">
    <name type="scientific">Paractinoplanes aksuensis</name>
    <dbReference type="NCBI Taxonomy" id="2939490"/>
    <lineage>
        <taxon>Bacteria</taxon>
        <taxon>Bacillati</taxon>
        <taxon>Actinomycetota</taxon>
        <taxon>Actinomycetes</taxon>
        <taxon>Micromonosporales</taxon>
        <taxon>Micromonosporaceae</taxon>
        <taxon>Paractinoplanes</taxon>
    </lineage>
</organism>
<gene>
    <name evidence="2" type="ORF">M1L60_24625</name>
</gene>
<evidence type="ECO:0000313" key="2">
    <source>
        <dbReference type="EMBL" id="MCO8273787.1"/>
    </source>
</evidence>
<dbReference type="RefSeq" id="WP_253239866.1">
    <property type="nucleotide sequence ID" value="NZ_JAMYJR010000027.1"/>
</dbReference>
<name>A0ABT1DSI0_9ACTN</name>
<keyword evidence="3" id="KW-1185">Reference proteome</keyword>
<evidence type="ECO:0000313" key="3">
    <source>
        <dbReference type="Proteomes" id="UP001523369"/>
    </source>
</evidence>
<feature type="signal peptide" evidence="1">
    <location>
        <begin position="1"/>
        <end position="25"/>
    </location>
</feature>
<dbReference type="Proteomes" id="UP001523369">
    <property type="component" value="Unassembled WGS sequence"/>
</dbReference>
<proteinExistence type="predicted"/>
<dbReference type="EMBL" id="JAMYJR010000027">
    <property type="protein sequence ID" value="MCO8273787.1"/>
    <property type="molecule type" value="Genomic_DNA"/>
</dbReference>